<evidence type="ECO:0000313" key="3">
    <source>
        <dbReference type="Proteomes" id="UP000015106"/>
    </source>
</evidence>
<accession>A0A8R7QMF2</accession>
<dbReference type="AlphaFoldDB" id="A0A8R7QMF2"/>
<dbReference type="EnsemblPlants" id="TuG1812G0600001629.01.T01">
    <property type="protein sequence ID" value="TuG1812G0600001629.01.T01.cds271886"/>
    <property type="gene ID" value="TuG1812G0600001629.01"/>
</dbReference>
<name>A0A8R7QMF2_TRIUA</name>
<keyword evidence="3" id="KW-1185">Reference proteome</keyword>
<evidence type="ECO:0000256" key="1">
    <source>
        <dbReference type="SAM" id="MobiDB-lite"/>
    </source>
</evidence>
<protein>
    <submittedName>
        <fullName evidence="2">Uncharacterized protein</fullName>
    </submittedName>
</protein>
<reference evidence="2" key="3">
    <citation type="submission" date="2022-06" db="UniProtKB">
        <authorList>
            <consortium name="EnsemblPlants"/>
        </authorList>
    </citation>
    <scope>IDENTIFICATION</scope>
</reference>
<sequence length="106" mass="12195">WCCKGTGVHGARSFWFGEVRQGGVVPRLATQTSSGRSRSHWNAVGRGWSSWTARTWRSNPPDRDEARAVLWRWFFCEEHREERLETRGKKNGRKQGARRPGLDLAA</sequence>
<reference evidence="3" key="1">
    <citation type="journal article" date="2013" name="Nature">
        <title>Draft genome of the wheat A-genome progenitor Triticum urartu.</title>
        <authorList>
            <person name="Ling H.Q."/>
            <person name="Zhao S."/>
            <person name="Liu D."/>
            <person name="Wang J."/>
            <person name="Sun H."/>
            <person name="Zhang C."/>
            <person name="Fan H."/>
            <person name="Li D."/>
            <person name="Dong L."/>
            <person name="Tao Y."/>
            <person name="Gao C."/>
            <person name="Wu H."/>
            <person name="Li Y."/>
            <person name="Cui Y."/>
            <person name="Guo X."/>
            <person name="Zheng S."/>
            <person name="Wang B."/>
            <person name="Yu K."/>
            <person name="Liang Q."/>
            <person name="Yang W."/>
            <person name="Lou X."/>
            <person name="Chen J."/>
            <person name="Feng M."/>
            <person name="Jian J."/>
            <person name="Zhang X."/>
            <person name="Luo G."/>
            <person name="Jiang Y."/>
            <person name="Liu J."/>
            <person name="Wang Z."/>
            <person name="Sha Y."/>
            <person name="Zhang B."/>
            <person name="Wu H."/>
            <person name="Tang D."/>
            <person name="Shen Q."/>
            <person name="Xue P."/>
            <person name="Zou S."/>
            <person name="Wang X."/>
            <person name="Liu X."/>
            <person name="Wang F."/>
            <person name="Yang Y."/>
            <person name="An X."/>
            <person name="Dong Z."/>
            <person name="Zhang K."/>
            <person name="Zhang X."/>
            <person name="Luo M.C."/>
            <person name="Dvorak J."/>
            <person name="Tong Y."/>
            <person name="Wang J."/>
            <person name="Yang H."/>
            <person name="Li Z."/>
            <person name="Wang D."/>
            <person name="Zhang A."/>
            <person name="Wang J."/>
        </authorList>
    </citation>
    <scope>NUCLEOTIDE SEQUENCE</scope>
    <source>
        <strain evidence="3">cv. G1812</strain>
    </source>
</reference>
<dbReference type="Gramene" id="TuG1812G0600001629.01.T01">
    <property type="protein sequence ID" value="TuG1812G0600001629.01.T01.cds271886"/>
    <property type="gene ID" value="TuG1812G0600001629.01"/>
</dbReference>
<proteinExistence type="predicted"/>
<dbReference type="Proteomes" id="UP000015106">
    <property type="component" value="Chromosome 6"/>
</dbReference>
<feature type="region of interest" description="Disordered" evidence="1">
    <location>
        <begin position="82"/>
        <end position="106"/>
    </location>
</feature>
<organism evidence="2 3">
    <name type="scientific">Triticum urartu</name>
    <name type="common">Red wild einkorn</name>
    <name type="synonym">Crithodium urartu</name>
    <dbReference type="NCBI Taxonomy" id="4572"/>
    <lineage>
        <taxon>Eukaryota</taxon>
        <taxon>Viridiplantae</taxon>
        <taxon>Streptophyta</taxon>
        <taxon>Embryophyta</taxon>
        <taxon>Tracheophyta</taxon>
        <taxon>Spermatophyta</taxon>
        <taxon>Magnoliopsida</taxon>
        <taxon>Liliopsida</taxon>
        <taxon>Poales</taxon>
        <taxon>Poaceae</taxon>
        <taxon>BOP clade</taxon>
        <taxon>Pooideae</taxon>
        <taxon>Triticodae</taxon>
        <taxon>Triticeae</taxon>
        <taxon>Triticinae</taxon>
        <taxon>Triticum</taxon>
    </lineage>
</organism>
<evidence type="ECO:0000313" key="2">
    <source>
        <dbReference type="EnsemblPlants" id="TuG1812G0600001629.01.T01.cds271886"/>
    </source>
</evidence>
<reference evidence="2" key="2">
    <citation type="submission" date="2018-03" db="EMBL/GenBank/DDBJ databases">
        <title>The Triticum urartu genome reveals the dynamic nature of wheat genome evolution.</title>
        <authorList>
            <person name="Ling H."/>
            <person name="Ma B."/>
            <person name="Shi X."/>
            <person name="Liu H."/>
            <person name="Dong L."/>
            <person name="Sun H."/>
            <person name="Cao Y."/>
            <person name="Gao Q."/>
            <person name="Zheng S."/>
            <person name="Li Y."/>
            <person name="Yu Y."/>
            <person name="Du H."/>
            <person name="Qi M."/>
            <person name="Li Y."/>
            <person name="Yu H."/>
            <person name="Cui Y."/>
            <person name="Wang N."/>
            <person name="Chen C."/>
            <person name="Wu H."/>
            <person name="Zhao Y."/>
            <person name="Zhang J."/>
            <person name="Li Y."/>
            <person name="Zhou W."/>
            <person name="Zhang B."/>
            <person name="Hu W."/>
            <person name="Eijk M."/>
            <person name="Tang J."/>
            <person name="Witsenboer H."/>
            <person name="Zhao S."/>
            <person name="Li Z."/>
            <person name="Zhang A."/>
            <person name="Wang D."/>
            <person name="Liang C."/>
        </authorList>
    </citation>
    <scope>NUCLEOTIDE SEQUENCE [LARGE SCALE GENOMIC DNA]</scope>
    <source>
        <strain evidence="2">cv. G1812</strain>
    </source>
</reference>